<sequence length="1400" mass="150644">MLRLQNSIAGQFRGEGWTTTSNAVGQGLNYEVRFNTLVQGTGAGSDELIGLSLTDVADPNRWIATALYSNASGAARQFRIDSRGVGGSGFQSPAFAFADNTWYRLRLEAAVDGHLRAVVLSDVGVELASLSFGVTSDVFAGGFRAGIYQANTNGGTSTTDVAIDWARLDTTPAAPAPLVLDALTSGERTVATQRDLYSFTLAQDTLAVMDPRVDNGQLRWTLTGDRGQIGSLNFQQRSWDMGGNPVMRLAAGTYTLRIDGNTTGAYGFRLMDLSAATVLTPGTPLSDTLAPGNSTRAYRFDAAAGDRVYFDAQQASNGDSSWRLISPSGDQRWITGLTSDVDVTTLDQAGTWTLIVEGRRYQAASTNAFTVNVVPAVTTTTDITFGQTVGTGARWGAGAPALGSGTALEFDGLRWLGVTGPATNLRNDLTLEAWIRPEAYATTWTPIALKGDELDRWGYELWLNNSGFLWWGTRDAAGRQNIVTAAGSIQLDRWTHVAAVIDRSAATPQLRVYLDGVLAASGAVRSSAGIDVSTPLYIGGSDPANRAVDTAFDGAIDELRLWSVARTQAQIIADRNAVPAAPVAGLSLRLPFDEGSGNTVADAGPFAAGVTVSHLLGDTPGVIAGLLATPGQTDRYRFTMAQDTRIVVDALTNSFGVVNWSLTGPDGLVAARNLNSTDSSNFFASYELAAGDYTLSIDASGDGVAAYGLRLIDLGAATLFTPGQAVGAELRPGSRTDAWAFDAVAGQSFYFDNLGAATSDGRWRLLDPLGRLVWETGLTSDVDTFSLALAGRYTLLAEGRHHAPHQANAYQFNLRPLGQAIVDIELGNRYGVDPGLAPGRIGQGFGAWGTAYASVPNGAAVDLRGDVTVEAWIRPERFSNTWMPIVVKSGDTVGSRTYSLWLNNGGFLHLSVADANGTNHTVNSPNGSVVLGQWTHIAGVIDRSGGTPQLRIYVNGVLAGTSALGSAAAAGNTSPLMIGTEPLGGEFDGVIEGAAVECGAQCRRHRFGPGQRARRQRSRLVGLSAVRHAGRRPECERHERWGAGAPERPFPGHGRHRAGRPHRDARTDRQLPVQCRQPRPVCAGQPVQCVWGGQLAPDRPGRLRCHAQRAEFGLLRRKPGARSRRGHVHVERRCVRRQHFRVRTAPDRPCGGADHDAGHSDGGRSGARQPVRCLCLRCHRRAALLPRHPGEGEREWQHPRDLAARRPLAAHRAGHRLGPVHRAIGRPLHRADRRPPHGDHHRQQLPRDAPAGDRPGAHAGAGPVAGPGADLDRWATRACRPSLAADPRRRRPECAARAHDRSLGDGGPVRQQLHADRLQGRGGRHLRRAPHLLAVGQQQRQPDPEHRRRRRTSRDHQRFAHPARGAHARGSDDRPGRRHDEDLRRRRAGRRRRRADDQPL</sequence>
<keyword evidence="2" id="KW-1015">Disulfide bond</keyword>
<evidence type="ECO:0000256" key="3">
    <source>
        <dbReference type="SAM" id="MobiDB-lite"/>
    </source>
</evidence>
<keyword evidence="6" id="KW-1185">Reference proteome</keyword>
<proteinExistence type="predicted"/>
<feature type="compositionally biased region" description="Basic and acidic residues" evidence="3">
    <location>
        <begin position="1229"/>
        <end position="1242"/>
    </location>
</feature>
<gene>
    <name evidence="5" type="ORF">HK415_12175</name>
</gene>
<feature type="region of interest" description="Disordered" evidence="3">
    <location>
        <begin position="1331"/>
        <end position="1400"/>
    </location>
</feature>
<evidence type="ECO:0000313" key="5">
    <source>
        <dbReference type="EMBL" id="NNU43751.1"/>
    </source>
</evidence>
<feature type="domain" description="LamG-like jellyroll fold" evidence="4">
    <location>
        <begin position="427"/>
        <end position="569"/>
    </location>
</feature>
<accession>A0A849KGG8</accession>
<comment type="caution">
    <text evidence="5">The sequence shown here is derived from an EMBL/GenBank/DDBJ whole genome shotgun (WGS) entry which is preliminary data.</text>
</comment>
<feature type="domain" description="LamG-like jellyroll fold" evidence="4">
    <location>
        <begin position="865"/>
        <end position="1004"/>
    </location>
</feature>
<evidence type="ECO:0000313" key="6">
    <source>
        <dbReference type="Proteomes" id="UP000552954"/>
    </source>
</evidence>
<feature type="compositionally biased region" description="Low complexity" evidence="3">
    <location>
        <begin position="1257"/>
        <end position="1269"/>
    </location>
</feature>
<reference evidence="5 6" key="1">
    <citation type="submission" date="2020-05" db="EMBL/GenBank/DDBJ databases">
        <authorList>
            <person name="Khan S.A."/>
            <person name="Jeon C.O."/>
            <person name="Chun B.H."/>
        </authorList>
    </citation>
    <scope>NUCLEOTIDE SEQUENCE [LARGE SCALE GENOMIC DNA]</scope>
    <source>
        <strain evidence="5 6">B156</strain>
    </source>
</reference>
<dbReference type="InterPro" id="IPR006558">
    <property type="entry name" value="LamG-like"/>
</dbReference>
<feature type="compositionally biased region" description="Basic and acidic residues" evidence="3">
    <location>
        <begin position="1153"/>
        <end position="1162"/>
    </location>
</feature>
<feature type="region of interest" description="Disordered" evidence="3">
    <location>
        <begin position="1042"/>
        <end position="1070"/>
    </location>
</feature>
<evidence type="ECO:0000256" key="1">
    <source>
        <dbReference type="ARBA" id="ARBA00022729"/>
    </source>
</evidence>
<protein>
    <submittedName>
        <fullName evidence="5">LamG domain-containing protein</fullName>
    </submittedName>
</protein>
<dbReference type="EMBL" id="JABFCS010000001">
    <property type="protein sequence ID" value="NNU43751.1"/>
    <property type="molecule type" value="Genomic_DNA"/>
</dbReference>
<feature type="compositionally biased region" description="Basic and acidic residues" evidence="3">
    <location>
        <begin position="1292"/>
        <end position="1303"/>
    </location>
</feature>
<feature type="compositionally biased region" description="Basic residues" evidence="3">
    <location>
        <begin position="1211"/>
        <end position="1228"/>
    </location>
</feature>
<dbReference type="InterPro" id="IPR013320">
    <property type="entry name" value="ConA-like_dom_sf"/>
</dbReference>
<dbReference type="Gene3D" id="2.60.120.200">
    <property type="match status" value="2"/>
</dbReference>
<reference evidence="5 6" key="2">
    <citation type="submission" date="2020-06" db="EMBL/GenBank/DDBJ databases">
        <title>Ramlibacter rhizophilus sp. nov., isolated from rhizosphere soil of national flower Mugunghwa from South Korea.</title>
        <authorList>
            <person name="Zheng-Fei Y."/>
            <person name="Huan T."/>
        </authorList>
    </citation>
    <scope>NUCLEOTIDE SEQUENCE [LARGE SCALE GENOMIC DNA]</scope>
    <source>
        <strain evidence="5 6">B156</strain>
    </source>
</reference>
<evidence type="ECO:0000256" key="2">
    <source>
        <dbReference type="ARBA" id="ARBA00023157"/>
    </source>
</evidence>
<dbReference type="PANTHER" id="PTHR47635">
    <property type="entry name" value="CUB DOMAIN-CONTAINING PROTEIN"/>
    <property type="match status" value="1"/>
</dbReference>
<feature type="compositionally biased region" description="Basic and acidic residues" evidence="3">
    <location>
        <begin position="1369"/>
        <end position="1384"/>
    </location>
</feature>
<feature type="region of interest" description="Disordered" evidence="3">
    <location>
        <begin position="1211"/>
        <end position="1311"/>
    </location>
</feature>
<dbReference type="Pfam" id="PF22237">
    <property type="entry name" value="SO2946-like_C"/>
    <property type="match status" value="1"/>
</dbReference>
<feature type="region of interest" description="Disordered" evidence="3">
    <location>
        <begin position="1145"/>
        <end position="1167"/>
    </location>
</feature>
<name>A0A849KGG8_9BURK</name>
<dbReference type="Proteomes" id="UP000552954">
    <property type="component" value="Unassembled WGS sequence"/>
</dbReference>
<dbReference type="SMART" id="SM00560">
    <property type="entry name" value="LamGL"/>
    <property type="match status" value="2"/>
</dbReference>
<feature type="compositionally biased region" description="Basic residues" evidence="3">
    <location>
        <begin position="1347"/>
        <end position="1367"/>
    </location>
</feature>
<evidence type="ECO:0000259" key="4">
    <source>
        <dbReference type="SMART" id="SM00560"/>
    </source>
</evidence>
<dbReference type="Gene3D" id="2.60.120.380">
    <property type="match status" value="3"/>
</dbReference>
<organism evidence="5 6">
    <name type="scientific">Ramlibacter montanisoli</name>
    <dbReference type="NCBI Taxonomy" id="2732512"/>
    <lineage>
        <taxon>Bacteria</taxon>
        <taxon>Pseudomonadati</taxon>
        <taxon>Pseudomonadota</taxon>
        <taxon>Betaproteobacteria</taxon>
        <taxon>Burkholderiales</taxon>
        <taxon>Comamonadaceae</taxon>
        <taxon>Ramlibacter</taxon>
    </lineage>
</organism>
<dbReference type="PANTHER" id="PTHR47635:SF2">
    <property type="entry name" value="LAMG-LIKE JELLYROLL FOLD DOMAIN-CONTAINING PROTEIN"/>
    <property type="match status" value="1"/>
</dbReference>
<keyword evidence="1" id="KW-0732">Signal</keyword>
<dbReference type="Pfam" id="PF13385">
    <property type="entry name" value="Laminin_G_3"/>
    <property type="match status" value="2"/>
</dbReference>
<dbReference type="SUPFAM" id="SSF49899">
    <property type="entry name" value="Concanavalin A-like lectins/glucanases"/>
    <property type="match status" value="2"/>
</dbReference>
<dbReference type="InterPro" id="IPR053978">
    <property type="entry name" value="SO2946-like_C"/>
</dbReference>